<evidence type="ECO:0000256" key="12">
    <source>
        <dbReference type="ARBA" id="ARBA00041185"/>
    </source>
</evidence>
<evidence type="ECO:0000256" key="13">
    <source>
        <dbReference type="ARBA" id="ARBA00041418"/>
    </source>
</evidence>
<dbReference type="GO" id="GO:0008955">
    <property type="term" value="F:peptidoglycan glycosyltransferase activity"/>
    <property type="evidence" value="ECO:0007669"/>
    <property type="project" value="UniProtKB-EC"/>
</dbReference>
<protein>
    <recommendedName>
        <fullName evidence="12">Probable peptidoglycan glycosyltransferase FtsW</fullName>
        <ecNumber evidence="14">2.4.99.28</ecNumber>
    </recommendedName>
    <alternativeName>
        <fullName evidence="13">Cell division protein FtsW</fullName>
    </alternativeName>
    <alternativeName>
        <fullName evidence="10">Cell wall polymerase</fullName>
    </alternativeName>
    <alternativeName>
        <fullName evidence="9">Peptidoglycan polymerase</fullName>
    </alternativeName>
</protein>
<comment type="catalytic activity">
    <reaction evidence="15">
        <text>[GlcNAc-(1-&gt;4)-Mur2Ac(oyl-L-Ala-gamma-D-Glu-L-Lys-D-Ala-D-Ala)](n)-di-trans,octa-cis-undecaprenyl diphosphate + beta-D-GlcNAc-(1-&gt;4)-Mur2Ac(oyl-L-Ala-gamma-D-Glu-L-Lys-D-Ala-D-Ala)-di-trans,octa-cis-undecaprenyl diphosphate = [GlcNAc-(1-&gt;4)-Mur2Ac(oyl-L-Ala-gamma-D-Glu-L-Lys-D-Ala-D-Ala)](n+1)-di-trans,octa-cis-undecaprenyl diphosphate + di-trans,octa-cis-undecaprenyl diphosphate + H(+)</text>
        <dbReference type="Rhea" id="RHEA:23708"/>
        <dbReference type="Rhea" id="RHEA-COMP:9602"/>
        <dbReference type="Rhea" id="RHEA-COMP:9603"/>
        <dbReference type="ChEBI" id="CHEBI:15378"/>
        <dbReference type="ChEBI" id="CHEBI:58405"/>
        <dbReference type="ChEBI" id="CHEBI:60033"/>
        <dbReference type="ChEBI" id="CHEBI:78435"/>
        <dbReference type="EC" id="2.4.99.28"/>
    </reaction>
</comment>
<dbReference type="GO" id="GO:0032153">
    <property type="term" value="C:cell division site"/>
    <property type="evidence" value="ECO:0007669"/>
    <property type="project" value="TreeGrafter"/>
</dbReference>
<evidence type="ECO:0000256" key="17">
    <source>
        <dbReference type="SAM" id="Phobius"/>
    </source>
</evidence>
<evidence type="ECO:0000256" key="3">
    <source>
        <dbReference type="ARBA" id="ARBA00022679"/>
    </source>
</evidence>
<dbReference type="EMBL" id="LSDC01000030">
    <property type="protein sequence ID" value="KXB61962.1"/>
    <property type="molecule type" value="Genomic_DNA"/>
</dbReference>
<dbReference type="GO" id="GO:0015648">
    <property type="term" value="F:lipid-linked peptidoglycan transporter activity"/>
    <property type="evidence" value="ECO:0007669"/>
    <property type="project" value="TreeGrafter"/>
</dbReference>
<dbReference type="PANTHER" id="PTHR30474:SF2">
    <property type="entry name" value="PEPTIDOGLYCAN GLYCOSYLTRANSFERASE FTSW-RELATED"/>
    <property type="match status" value="1"/>
</dbReference>
<keyword evidence="7 17" id="KW-1133">Transmembrane helix</keyword>
<feature type="transmembrane region" description="Helical" evidence="17">
    <location>
        <begin position="158"/>
        <end position="180"/>
    </location>
</feature>
<feature type="transmembrane region" description="Helical" evidence="17">
    <location>
        <begin position="20"/>
        <end position="40"/>
    </location>
</feature>
<feature type="transmembrane region" description="Helical" evidence="17">
    <location>
        <begin position="305"/>
        <end position="326"/>
    </location>
</feature>
<dbReference type="InterPro" id="IPR001182">
    <property type="entry name" value="FtsW/RodA"/>
</dbReference>
<keyword evidence="5" id="KW-0133">Cell shape</keyword>
<evidence type="ECO:0000256" key="14">
    <source>
        <dbReference type="ARBA" id="ARBA00044770"/>
    </source>
</evidence>
<dbReference type="GO" id="GO:0008360">
    <property type="term" value="P:regulation of cell shape"/>
    <property type="evidence" value="ECO:0007669"/>
    <property type="project" value="UniProtKB-KW"/>
</dbReference>
<evidence type="ECO:0000256" key="5">
    <source>
        <dbReference type="ARBA" id="ARBA00022960"/>
    </source>
</evidence>
<dbReference type="PATRIC" id="fig|1379.3.peg.525"/>
<keyword evidence="4 17" id="KW-0812">Transmembrane</keyword>
<dbReference type="GO" id="GO:0005886">
    <property type="term" value="C:plasma membrane"/>
    <property type="evidence" value="ECO:0007669"/>
    <property type="project" value="TreeGrafter"/>
</dbReference>
<feature type="transmembrane region" description="Helical" evidence="17">
    <location>
        <begin position="338"/>
        <end position="359"/>
    </location>
</feature>
<dbReference type="AlphaFoldDB" id="A0A134A2R8"/>
<evidence type="ECO:0000256" key="8">
    <source>
        <dbReference type="ARBA" id="ARBA00023136"/>
    </source>
</evidence>
<comment type="subcellular location">
    <subcellularLocation>
        <location evidence="1">Membrane</location>
        <topology evidence="1">Multi-pass membrane protein</topology>
    </subcellularLocation>
</comment>
<dbReference type="STRING" id="1379.HMPREF3186_00528"/>
<comment type="caution">
    <text evidence="18">The sequence shown here is derived from an EMBL/GenBank/DDBJ whole genome shotgun (WGS) entry which is preliminary data.</text>
</comment>
<feature type="transmembrane region" description="Helical" evidence="17">
    <location>
        <begin position="68"/>
        <end position="87"/>
    </location>
</feature>
<dbReference type="GO" id="GO:0051301">
    <property type="term" value="P:cell division"/>
    <property type="evidence" value="ECO:0007669"/>
    <property type="project" value="InterPro"/>
</dbReference>
<dbReference type="RefSeq" id="WP_060913802.1">
    <property type="nucleotide sequence ID" value="NZ_JAGZGJ010000003.1"/>
</dbReference>
<evidence type="ECO:0000256" key="11">
    <source>
        <dbReference type="ARBA" id="ARBA00038053"/>
    </source>
</evidence>
<organism evidence="18 19">
    <name type="scientific">Gemella haemolysans</name>
    <dbReference type="NCBI Taxonomy" id="1379"/>
    <lineage>
        <taxon>Bacteria</taxon>
        <taxon>Bacillati</taxon>
        <taxon>Bacillota</taxon>
        <taxon>Bacilli</taxon>
        <taxon>Bacillales</taxon>
        <taxon>Gemellaceae</taxon>
        <taxon>Gemella</taxon>
    </lineage>
</organism>
<evidence type="ECO:0000256" key="6">
    <source>
        <dbReference type="ARBA" id="ARBA00022984"/>
    </source>
</evidence>
<keyword evidence="3" id="KW-0808">Transferase</keyword>
<comment type="similarity">
    <text evidence="11">Belongs to the SEDS family. FtsW subfamily.</text>
</comment>
<evidence type="ECO:0000256" key="1">
    <source>
        <dbReference type="ARBA" id="ARBA00004141"/>
    </source>
</evidence>
<evidence type="ECO:0000256" key="15">
    <source>
        <dbReference type="ARBA" id="ARBA00049902"/>
    </source>
</evidence>
<dbReference type="EC" id="2.4.99.28" evidence="14"/>
<dbReference type="GO" id="GO:0009252">
    <property type="term" value="P:peptidoglycan biosynthetic process"/>
    <property type="evidence" value="ECO:0007669"/>
    <property type="project" value="UniProtKB-KW"/>
</dbReference>
<evidence type="ECO:0000256" key="9">
    <source>
        <dbReference type="ARBA" id="ARBA00032370"/>
    </source>
</evidence>
<dbReference type="Pfam" id="PF01098">
    <property type="entry name" value="FTSW_RODA_SPOVE"/>
    <property type="match status" value="1"/>
</dbReference>
<reference evidence="19" key="1">
    <citation type="submission" date="2016-01" db="EMBL/GenBank/DDBJ databases">
        <authorList>
            <person name="Mitreva M."/>
            <person name="Pepin K.H."/>
            <person name="Mihindukulasuriya K.A."/>
            <person name="Fulton R."/>
            <person name="Fronick C."/>
            <person name="O'Laughlin M."/>
            <person name="Miner T."/>
            <person name="Herter B."/>
            <person name="Rosa B.A."/>
            <person name="Cordes M."/>
            <person name="Tomlinson C."/>
            <person name="Wollam A."/>
            <person name="Palsikar V.B."/>
            <person name="Mardis E.R."/>
            <person name="Wilson R.K."/>
        </authorList>
    </citation>
    <scope>NUCLEOTIDE SEQUENCE [LARGE SCALE GENOMIC DNA]</scope>
    <source>
        <strain evidence="19">DNF01167</strain>
    </source>
</reference>
<gene>
    <name evidence="18" type="ORF">HMPREF3186_00528</name>
</gene>
<feature type="transmembrane region" description="Helical" evidence="17">
    <location>
        <begin position="211"/>
        <end position="233"/>
    </location>
</feature>
<evidence type="ECO:0000256" key="7">
    <source>
        <dbReference type="ARBA" id="ARBA00022989"/>
    </source>
</evidence>
<sequence length="405" mass="44369">MKFLKRLHRSIKHEKRHVRLDWMVALTLLVLLILSCMMVYSASMIGNKYGTFTSGIPVGETYFLQRQASWAILAYIAFLTFSVVIPFEVFKNKQLLKTGFIIMVILLIIPQLMPAINGAKSWIRIGGFSFQPSTLAQLFIIIYMAFILETRKEKLRQICTSSELLKIFGIPLALVTLIAMQNDTGMMLITLSVIGIMTLCSNMHSQNVKKILSLALIAGIAVVLLFMLKGALFNNGTSYRTNRLKVFLNPFSEDLAAAADQVINSYVAFGNGGLFGRGLGNSIQKLGYLPEAHTDFILAIIAEELGFLGVVFVVSLLLILIGKVIFSGTKSRNTFSAMYSLGFASLLVVQGVVNIGGVTASIPMTGVPLPFISNGGSSILILSIGLGIATNILSHVKYLRSNRKK</sequence>
<feature type="transmembrane region" description="Helical" evidence="17">
    <location>
        <begin position="122"/>
        <end position="146"/>
    </location>
</feature>
<keyword evidence="2" id="KW-0328">Glycosyltransferase</keyword>
<feature type="transmembrane region" description="Helical" evidence="17">
    <location>
        <begin position="186"/>
        <end position="204"/>
    </location>
</feature>
<evidence type="ECO:0000313" key="18">
    <source>
        <dbReference type="EMBL" id="KXB61962.1"/>
    </source>
</evidence>
<proteinExistence type="inferred from homology"/>
<name>A0A134A2R8_9BACL</name>
<comment type="function">
    <text evidence="16">Peptidoglycan polymerase that is essential for cell division.</text>
</comment>
<dbReference type="PANTHER" id="PTHR30474">
    <property type="entry name" value="CELL CYCLE PROTEIN"/>
    <property type="match status" value="1"/>
</dbReference>
<keyword evidence="8 17" id="KW-0472">Membrane</keyword>
<dbReference type="OrthoDB" id="9768187at2"/>
<evidence type="ECO:0000313" key="19">
    <source>
        <dbReference type="Proteomes" id="UP000070355"/>
    </source>
</evidence>
<keyword evidence="6" id="KW-0573">Peptidoglycan synthesis</keyword>
<evidence type="ECO:0000256" key="16">
    <source>
        <dbReference type="ARBA" id="ARBA00049966"/>
    </source>
</evidence>
<dbReference type="Proteomes" id="UP000070355">
    <property type="component" value="Unassembled WGS sequence"/>
</dbReference>
<accession>A0A134A2R8</accession>
<feature type="transmembrane region" description="Helical" evidence="17">
    <location>
        <begin position="99"/>
        <end position="116"/>
    </location>
</feature>
<evidence type="ECO:0000256" key="10">
    <source>
        <dbReference type="ARBA" id="ARBA00033270"/>
    </source>
</evidence>
<evidence type="ECO:0000256" key="2">
    <source>
        <dbReference type="ARBA" id="ARBA00022676"/>
    </source>
</evidence>
<evidence type="ECO:0000256" key="4">
    <source>
        <dbReference type="ARBA" id="ARBA00022692"/>
    </source>
</evidence>
<feature type="transmembrane region" description="Helical" evidence="17">
    <location>
        <begin position="379"/>
        <end position="399"/>
    </location>
</feature>